<sequence length="251" mass="29656">MSNYRKKYSPNEQLLLYSQVEGICPICTKPLYYEKCRQVHKKYEIAHIYPLNPTDDEINILKNEKRLSDDVNSLDNVIPLCPECHERFDKPRTVEEYQSLYKIKEALILKSKIMNSYSLFNIEEEIRVVLHKLNLDNGELAKLEYKALKIDQKANTSLPPLLKRQIKNDVTEYFKFIQNIFVEIDKETPNKFNTLAAQVKSFYFKCMQSTSNQEEIYHSVVEWIYNKTGKYSLRACEIITSFFVQDCEVFS</sequence>
<dbReference type="InterPro" id="IPR046921">
    <property type="entry name" value="ABC-3C_CTD11"/>
</dbReference>
<dbReference type="SUPFAM" id="SSF75712">
    <property type="entry name" value="Rad50 coiled-coil Zn hook"/>
    <property type="match status" value="1"/>
</dbReference>
<name>A0ABD6S511_CLOSG</name>
<dbReference type="AlphaFoldDB" id="A0ABD6S511"/>
<evidence type="ECO:0000313" key="3">
    <source>
        <dbReference type="EMBL" id="OSB19168.1"/>
    </source>
</evidence>
<gene>
    <name evidence="3" type="ORF">B2H94_08695</name>
</gene>
<evidence type="ECO:0000259" key="2">
    <source>
        <dbReference type="Pfam" id="PF20277"/>
    </source>
</evidence>
<dbReference type="EMBL" id="MWJJ01000001">
    <property type="protein sequence ID" value="OSB19168.1"/>
    <property type="molecule type" value="Genomic_DNA"/>
</dbReference>
<feature type="domain" description="ABC-three component systems C-terminal" evidence="2">
    <location>
        <begin position="116"/>
        <end position="250"/>
    </location>
</feature>
<keyword evidence="3" id="KW-0540">Nuclease</keyword>
<reference evidence="3 4" key="1">
    <citation type="submission" date="2017-02" db="EMBL/GenBank/DDBJ databases">
        <title>Differentiating clades of botulinum-neurotoxin-producing Clostridia with a simple, multiplex PCR assay.</title>
        <authorList>
            <person name="Williamson C.H.D."/>
            <person name="Vazquez A."/>
            <person name="Hill K."/>
            <person name="Smith T.J."/>
            <person name="Nottingham R."/>
            <person name="Stone N.E."/>
            <person name="Sobek C.J."/>
            <person name="Cocking J.H."/>
            <person name="Fernandez R.A."/>
            <person name="Caballero P.A."/>
            <person name="Leiser O.P."/>
            <person name="Keim P."/>
            <person name="Sahl J.W."/>
        </authorList>
    </citation>
    <scope>NUCLEOTIDE SEQUENCE [LARGE SCALE GENOMIC DNA]</scope>
    <source>
        <strain evidence="3 4">CLS_DGF_0088_06</strain>
    </source>
</reference>
<protein>
    <submittedName>
        <fullName evidence="3">HNH endonuclease</fullName>
    </submittedName>
</protein>
<dbReference type="GO" id="GO:0004519">
    <property type="term" value="F:endonuclease activity"/>
    <property type="evidence" value="ECO:0007669"/>
    <property type="project" value="UniProtKB-KW"/>
</dbReference>
<comment type="caution">
    <text evidence="3">The sequence shown here is derived from an EMBL/GenBank/DDBJ whole genome shotgun (WGS) entry which is preliminary data.</text>
</comment>
<dbReference type="Pfam" id="PF20277">
    <property type="entry name" value="CTD11"/>
    <property type="match status" value="1"/>
</dbReference>
<dbReference type="Pfam" id="PF13391">
    <property type="entry name" value="HNH_2"/>
    <property type="match status" value="1"/>
</dbReference>
<dbReference type="CDD" id="cd00085">
    <property type="entry name" value="HNHc"/>
    <property type="match status" value="1"/>
</dbReference>
<evidence type="ECO:0000313" key="4">
    <source>
        <dbReference type="Proteomes" id="UP000193911"/>
    </source>
</evidence>
<proteinExistence type="predicted"/>
<accession>A0ABD6S511</accession>
<dbReference type="InterPro" id="IPR003615">
    <property type="entry name" value="HNH_nuc"/>
</dbReference>
<dbReference type="Proteomes" id="UP000193911">
    <property type="component" value="Unassembled WGS sequence"/>
</dbReference>
<keyword evidence="3" id="KW-0255">Endonuclease</keyword>
<dbReference type="RefSeq" id="WP_085333412.1">
    <property type="nucleotide sequence ID" value="NZ_MWJJ01000001.1"/>
</dbReference>
<keyword evidence="3" id="KW-0378">Hydrolase</keyword>
<feature type="domain" description="HNH nuclease" evidence="1">
    <location>
        <begin position="24"/>
        <end position="91"/>
    </location>
</feature>
<evidence type="ECO:0000259" key="1">
    <source>
        <dbReference type="Pfam" id="PF13391"/>
    </source>
</evidence>
<organism evidence="3 4">
    <name type="scientific">Clostridium sporogenes</name>
    <dbReference type="NCBI Taxonomy" id="1509"/>
    <lineage>
        <taxon>Bacteria</taxon>
        <taxon>Bacillati</taxon>
        <taxon>Bacillota</taxon>
        <taxon>Clostridia</taxon>
        <taxon>Eubacteriales</taxon>
        <taxon>Clostridiaceae</taxon>
        <taxon>Clostridium</taxon>
    </lineage>
</organism>